<dbReference type="Proteomes" id="UP000234681">
    <property type="component" value="Chromosome 3"/>
</dbReference>
<accession>A6KHV0</accession>
<name>A6KHV0_RAT</name>
<dbReference type="EMBL" id="CH474050">
    <property type="protein sequence ID" value="EDL86005.1"/>
    <property type="molecule type" value="Genomic_DNA"/>
</dbReference>
<feature type="compositionally biased region" description="Basic and acidic residues" evidence="1">
    <location>
        <begin position="1"/>
        <end position="12"/>
    </location>
</feature>
<evidence type="ECO:0000313" key="3">
    <source>
        <dbReference type="Proteomes" id="UP000234681"/>
    </source>
</evidence>
<reference evidence="2 3" key="1">
    <citation type="submission" date="2005-09" db="EMBL/GenBank/DDBJ databases">
        <authorList>
            <person name="Mural R.J."/>
            <person name="Li P.W."/>
            <person name="Adams M.D."/>
            <person name="Amanatides P.G."/>
            <person name="Baden-Tillson H."/>
            <person name="Barnstead M."/>
            <person name="Chin S.H."/>
            <person name="Dew I."/>
            <person name="Evans C.A."/>
            <person name="Ferriera S."/>
            <person name="Flanigan M."/>
            <person name="Fosler C."/>
            <person name="Glodek A."/>
            <person name="Gu Z."/>
            <person name="Holt R.A."/>
            <person name="Jennings D."/>
            <person name="Kraft C.L."/>
            <person name="Lu F."/>
            <person name="Nguyen T."/>
            <person name="Nusskern D.R."/>
            <person name="Pfannkoch C.M."/>
            <person name="Sitter C."/>
            <person name="Sutton G.G."/>
            <person name="Venter J.C."/>
            <person name="Wang Z."/>
            <person name="Woodage T."/>
            <person name="Zheng X.H."/>
            <person name="Zhong F."/>
        </authorList>
    </citation>
    <scope>NUCLEOTIDE SEQUENCE [LARGE SCALE GENOMIC DNA]</scope>
    <source>
        <strain>BN</strain>
        <strain evidence="3">Sprague-Dawley</strain>
    </source>
</reference>
<protein>
    <submittedName>
        <fullName evidence="2">RCG37493</fullName>
    </submittedName>
</protein>
<gene>
    <name evidence="2" type="ORF">rCG_37493</name>
</gene>
<sequence length="42" mass="4917">MLGRMRQEKDLNPEGANSLDNTGRSHLRRTDEITLVELQHRK</sequence>
<evidence type="ECO:0000256" key="1">
    <source>
        <dbReference type="SAM" id="MobiDB-lite"/>
    </source>
</evidence>
<organism evidence="2 3">
    <name type="scientific">Rattus norvegicus</name>
    <name type="common">Rat</name>
    <dbReference type="NCBI Taxonomy" id="10116"/>
    <lineage>
        <taxon>Eukaryota</taxon>
        <taxon>Metazoa</taxon>
        <taxon>Chordata</taxon>
        <taxon>Craniata</taxon>
        <taxon>Vertebrata</taxon>
        <taxon>Euteleostomi</taxon>
        <taxon>Mammalia</taxon>
        <taxon>Eutheria</taxon>
        <taxon>Euarchontoglires</taxon>
        <taxon>Glires</taxon>
        <taxon>Rodentia</taxon>
        <taxon>Myomorpha</taxon>
        <taxon>Muroidea</taxon>
        <taxon>Muridae</taxon>
        <taxon>Murinae</taxon>
        <taxon>Rattus</taxon>
    </lineage>
</organism>
<dbReference type="AlphaFoldDB" id="A6KHV0"/>
<evidence type="ECO:0000313" key="2">
    <source>
        <dbReference type="EMBL" id="EDL86005.1"/>
    </source>
</evidence>
<feature type="region of interest" description="Disordered" evidence="1">
    <location>
        <begin position="1"/>
        <end position="42"/>
    </location>
</feature>
<proteinExistence type="predicted"/>